<evidence type="ECO:0000256" key="2">
    <source>
        <dbReference type="ARBA" id="ARBA00022448"/>
    </source>
</evidence>
<evidence type="ECO:0000259" key="11">
    <source>
        <dbReference type="Pfam" id="PF02096"/>
    </source>
</evidence>
<feature type="transmembrane region" description="Helical" evidence="10">
    <location>
        <begin position="28"/>
        <end position="49"/>
    </location>
</feature>
<proteinExistence type="inferred from homology"/>
<dbReference type="GO" id="GO:0015031">
    <property type="term" value="P:protein transport"/>
    <property type="evidence" value="ECO:0007669"/>
    <property type="project" value="UniProtKB-KW"/>
</dbReference>
<reference evidence="12 13" key="1">
    <citation type="journal article" date="2016" name="Nat. Commun.">
        <title>Thousands of microbial genomes shed light on interconnected biogeochemical processes in an aquifer system.</title>
        <authorList>
            <person name="Anantharaman K."/>
            <person name="Brown C.T."/>
            <person name="Hug L.A."/>
            <person name="Sharon I."/>
            <person name="Castelle C.J."/>
            <person name="Probst A.J."/>
            <person name="Thomas B.C."/>
            <person name="Singh A."/>
            <person name="Wilkins M.J."/>
            <person name="Karaoz U."/>
            <person name="Brodie E.L."/>
            <person name="Williams K.H."/>
            <person name="Hubbard S.S."/>
            <person name="Banfield J.F."/>
        </authorList>
    </citation>
    <scope>NUCLEOTIDE SEQUENCE [LARGE SCALE GENOMIC DNA]</scope>
</reference>
<evidence type="ECO:0000256" key="5">
    <source>
        <dbReference type="ARBA" id="ARBA00022927"/>
    </source>
</evidence>
<evidence type="ECO:0000256" key="3">
    <source>
        <dbReference type="ARBA" id="ARBA00022475"/>
    </source>
</evidence>
<feature type="transmembrane region" description="Helical" evidence="10">
    <location>
        <begin position="69"/>
        <end position="97"/>
    </location>
</feature>
<comment type="caution">
    <text evidence="12">The sequence shown here is derived from an EMBL/GenBank/DDBJ whole genome shotgun (WGS) entry which is preliminary data.</text>
</comment>
<evidence type="ECO:0000256" key="1">
    <source>
        <dbReference type="ARBA" id="ARBA00004651"/>
    </source>
</evidence>
<evidence type="ECO:0000256" key="10">
    <source>
        <dbReference type="SAM" id="Phobius"/>
    </source>
</evidence>
<evidence type="ECO:0000256" key="8">
    <source>
        <dbReference type="ARBA" id="ARBA00023186"/>
    </source>
</evidence>
<keyword evidence="3" id="KW-1003">Cell membrane</keyword>
<dbReference type="CDD" id="cd20070">
    <property type="entry name" value="5TM_YidC_Alb3"/>
    <property type="match status" value="1"/>
</dbReference>
<dbReference type="InterPro" id="IPR001708">
    <property type="entry name" value="YidC/ALB3/OXA1/COX18"/>
</dbReference>
<gene>
    <name evidence="12" type="ORF">A2648_01035</name>
</gene>
<dbReference type="STRING" id="1798657.A2648_01035"/>
<feature type="non-terminal residue" evidence="12">
    <location>
        <position position="1"/>
    </location>
</feature>
<dbReference type="GO" id="GO:0032977">
    <property type="term" value="F:membrane insertase activity"/>
    <property type="evidence" value="ECO:0007669"/>
    <property type="project" value="InterPro"/>
</dbReference>
<comment type="subcellular location">
    <subcellularLocation>
        <location evidence="1">Cell membrane</location>
        <topology evidence="1">Multi-pass membrane protein</topology>
    </subcellularLocation>
    <subcellularLocation>
        <location evidence="9">Membrane</location>
        <topology evidence="9">Multi-pass membrane protein</topology>
    </subcellularLocation>
</comment>
<evidence type="ECO:0000256" key="9">
    <source>
        <dbReference type="RuleBase" id="RU003945"/>
    </source>
</evidence>
<sequence length="181" mass="20341">SAIKEKNKDKEVVARETMALYKKNNINPFSGCLTVLIQLPIIIALYFVFLKGLTPENSVLYSFVNFPEHINIVFLGLIDVTKKSLALGIVAGIAQYFQTALTMPKPKTSAVSGKISFADEFSRSMYVQMKYFLPILIVFIAYTTSAAVALYWITSSVFMIGQEYVVRKKAGIDFPMSNIWR</sequence>
<accession>A0A1G2CSG1</accession>
<keyword evidence="7 10" id="KW-0472">Membrane</keyword>
<dbReference type="GO" id="GO:0005886">
    <property type="term" value="C:plasma membrane"/>
    <property type="evidence" value="ECO:0007669"/>
    <property type="project" value="UniProtKB-SubCell"/>
</dbReference>
<keyword evidence="8" id="KW-0143">Chaperone</keyword>
<dbReference type="Proteomes" id="UP000178841">
    <property type="component" value="Unassembled WGS sequence"/>
</dbReference>
<dbReference type="NCBIfam" id="TIGR03592">
    <property type="entry name" value="yidC_oxa1_cterm"/>
    <property type="match status" value="1"/>
</dbReference>
<feature type="domain" description="Membrane insertase YidC/Oxa/ALB C-terminal" evidence="11">
    <location>
        <begin position="2"/>
        <end position="168"/>
    </location>
</feature>
<keyword evidence="5" id="KW-0653">Protein transport</keyword>
<evidence type="ECO:0000256" key="6">
    <source>
        <dbReference type="ARBA" id="ARBA00022989"/>
    </source>
</evidence>
<evidence type="ECO:0000256" key="4">
    <source>
        <dbReference type="ARBA" id="ARBA00022692"/>
    </source>
</evidence>
<dbReference type="AlphaFoldDB" id="A0A1G2CSG1"/>
<keyword evidence="6 10" id="KW-1133">Transmembrane helix</keyword>
<organism evidence="12 13">
    <name type="scientific">Candidatus Lloydbacteria bacterium RIFCSPHIGHO2_01_FULL_41_20</name>
    <dbReference type="NCBI Taxonomy" id="1798657"/>
    <lineage>
        <taxon>Bacteria</taxon>
        <taxon>Candidatus Lloydiibacteriota</taxon>
    </lineage>
</organism>
<evidence type="ECO:0000313" key="12">
    <source>
        <dbReference type="EMBL" id="OGZ04313.1"/>
    </source>
</evidence>
<dbReference type="GO" id="GO:0051205">
    <property type="term" value="P:protein insertion into membrane"/>
    <property type="evidence" value="ECO:0007669"/>
    <property type="project" value="TreeGrafter"/>
</dbReference>
<evidence type="ECO:0000256" key="7">
    <source>
        <dbReference type="ARBA" id="ARBA00023136"/>
    </source>
</evidence>
<protein>
    <recommendedName>
        <fullName evidence="11">Membrane insertase YidC/Oxa/ALB C-terminal domain-containing protein</fullName>
    </recommendedName>
</protein>
<dbReference type="Pfam" id="PF02096">
    <property type="entry name" value="60KD_IMP"/>
    <property type="match status" value="1"/>
</dbReference>
<dbReference type="PANTHER" id="PTHR12428">
    <property type="entry name" value="OXA1"/>
    <property type="match status" value="1"/>
</dbReference>
<evidence type="ECO:0000313" key="13">
    <source>
        <dbReference type="Proteomes" id="UP000178841"/>
    </source>
</evidence>
<dbReference type="EMBL" id="MHLH01000008">
    <property type="protein sequence ID" value="OGZ04313.1"/>
    <property type="molecule type" value="Genomic_DNA"/>
</dbReference>
<comment type="similarity">
    <text evidence="9">Belongs to the OXA1/ALB3/YidC family.</text>
</comment>
<keyword evidence="4 9" id="KW-0812">Transmembrane</keyword>
<dbReference type="PANTHER" id="PTHR12428:SF65">
    <property type="entry name" value="CYTOCHROME C OXIDASE ASSEMBLY PROTEIN COX18, MITOCHONDRIAL"/>
    <property type="match status" value="1"/>
</dbReference>
<dbReference type="InterPro" id="IPR047196">
    <property type="entry name" value="YidC_ALB_C"/>
</dbReference>
<keyword evidence="2" id="KW-0813">Transport</keyword>
<name>A0A1G2CSG1_9BACT</name>
<feature type="transmembrane region" description="Helical" evidence="10">
    <location>
        <begin position="131"/>
        <end position="153"/>
    </location>
</feature>
<dbReference type="InterPro" id="IPR028055">
    <property type="entry name" value="YidC/Oxa/ALB_C"/>
</dbReference>